<sequence>MDIGIFEDVLDTKSSKKVKEAVQTIQEVKPEEIEISKIKNPRFHDRSYVSPQRVVELAENIKAFGLAQPIVVRKLPDGNYERIIGYIRIKAFEYLKRDKIPAIILDVDEETALALMISENAQREDLNDYDKLISQLEYLSFVLKKDKEEVIKTARKIFNYISGNIKSLTEKEKAEGQMIEKTLQKLSGTNLRTFIERLKILNVAPEIKEAIRKHGWSYSLAIEVNKLRKYPEKMKALIEEIVRNNLSKKEVETKVKEILGEEAEKRVKNPFKENFREINKKFSSIYRKLPEEEKKKIEKQIEKKLREIYSIIERYE</sequence>
<dbReference type="Gene3D" id="1.10.10.2830">
    <property type="match status" value="1"/>
</dbReference>
<gene>
    <name evidence="3" type="ORF">GWK41_00680</name>
</gene>
<evidence type="ECO:0000259" key="2">
    <source>
        <dbReference type="SMART" id="SM00470"/>
    </source>
</evidence>
<dbReference type="Pfam" id="PF02195">
    <property type="entry name" value="ParB_N"/>
    <property type="match status" value="1"/>
</dbReference>
<dbReference type="Proteomes" id="UP000772812">
    <property type="component" value="Unassembled WGS sequence"/>
</dbReference>
<keyword evidence="4" id="KW-1185">Reference proteome</keyword>
<feature type="domain" description="ParB-like N-terminal" evidence="2">
    <location>
        <begin position="31"/>
        <end position="121"/>
    </location>
</feature>
<accession>A0ABS1GF68</accession>
<dbReference type="Gene3D" id="3.90.1530.30">
    <property type="match status" value="1"/>
</dbReference>
<reference evidence="3 4" key="1">
    <citation type="journal article" date="2021" name="Syst. Appl. Microbiol.">
        <title>Persephonella atlantica sp. nov.: How to adapt to physico-chemical gradients in high temperature hydrothermal habitats.</title>
        <authorList>
            <person name="Francois D.X."/>
            <person name="Godfroy A."/>
            <person name="Mathien C."/>
            <person name="Aube J."/>
            <person name="Cathalot C."/>
            <person name="Lesongeur F."/>
            <person name="L'Haridon S."/>
            <person name="Philippon X."/>
            <person name="Roussel E.G."/>
        </authorList>
    </citation>
    <scope>NUCLEOTIDE SEQUENCE [LARGE SCALE GENOMIC DNA]</scope>
    <source>
        <strain evidence="3 4">MO1340</strain>
    </source>
</reference>
<dbReference type="SUPFAM" id="SSF109709">
    <property type="entry name" value="KorB DNA-binding domain-like"/>
    <property type="match status" value="1"/>
</dbReference>
<dbReference type="NCBIfam" id="TIGR00180">
    <property type="entry name" value="parB_part"/>
    <property type="match status" value="1"/>
</dbReference>
<comment type="caution">
    <text evidence="3">The sequence shown here is derived from an EMBL/GenBank/DDBJ whole genome shotgun (WGS) entry which is preliminary data.</text>
</comment>
<dbReference type="PANTHER" id="PTHR33375">
    <property type="entry name" value="CHROMOSOME-PARTITIONING PROTEIN PARB-RELATED"/>
    <property type="match status" value="1"/>
</dbReference>
<dbReference type="InterPro" id="IPR003115">
    <property type="entry name" value="ParB_N"/>
</dbReference>
<dbReference type="EMBL" id="JAACYA010000001">
    <property type="protein sequence ID" value="MBK3331576.1"/>
    <property type="molecule type" value="Genomic_DNA"/>
</dbReference>
<dbReference type="SUPFAM" id="SSF110849">
    <property type="entry name" value="ParB/Sulfiredoxin"/>
    <property type="match status" value="1"/>
</dbReference>
<dbReference type="SMART" id="SM00470">
    <property type="entry name" value="ParB"/>
    <property type="match status" value="1"/>
</dbReference>
<proteinExistence type="inferred from homology"/>
<evidence type="ECO:0000256" key="1">
    <source>
        <dbReference type="ARBA" id="ARBA00006295"/>
    </source>
</evidence>
<dbReference type="PANTHER" id="PTHR33375:SF1">
    <property type="entry name" value="CHROMOSOME-PARTITIONING PROTEIN PARB-RELATED"/>
    <property type="match status" value="1"/>
</dbReference>
<comment type="similarity">
    <text evidence="1">Belongs to the ParB family.</text>
</comment>
<evidence type="ECO:0000313" key="3">
    <source>
        <dbReference type="EMBL" id="MBK3331576.1"/>
    </source>
</evidence>
<dbReference type="InterPro" id="IPR036086">
    <property type="entry name" value="ParB/Sulfiredoxin_sf"/>
</dbReference>
<protein>
    <submittedName>
        <fullName evidence="3">ParB/RepB/Spo0J family partition protein</fullName>
    </submittedName>
</protein>
<dbReference type="InterPro" id="IPR004437">
    <property type="entry name" value="ParB/RepB/Spo0J"/>
</dbReference>
<dbReference type="InterPro" id="IPR050336">
    <property type="entry name" value="Chromosome_partition/occlusion"/>
</dbReference>
<organism evidence="3 4">
    <name type="scientific">Persephonella atlantica</name>
    <dbReference type="NCBI Taxonomy" id="2699429"/>
    <lineage>
        <taxon>Bacteria</taxon>
        <taxon>Pseudomonadati</taxon>
        <taxon>Aquificota</taxon>
        <taxon>Aquificia</taxon>
        <taxon>Aquificales</taxon>
        <taxon>Hydrogenothermaceae</taxon>
        <taxon>Persephonella</taxon>
    </lineage>
</organism>
<evidence type="ECO:0000313" key="4">
    <source>
        <dbReference type="Proteomes" id="UP000772812"/>
    </source>
</evidence>
<name>A0ABS1GF68_9AQUI</name>
<dbReference type="RefSeq" id="WP_200672994.1">
    <property type="nucleotide sequence ID" value="NZ_JAACYA010000001.1"/>
</dbReference>